<comment type="caution">
    <text evidence="3">The sequence shown here is derived from an EMBL/GenBank/DDBJ whole genome shotgun (WGS) entry which is preliminary data.</text>
</comment>
<dbReference type="GO" id="GO:0005829">
    <property type="term" value="C:cytosol"/>
    <property type="evidence" value="ECO:0007669"/>
    <property type="project" value="TreeGrafter"/>
</dbReference>
<accession>A0A1F7KAW7</accession>
<comment type="pathway">
    <text evidence="1">Carbohydrate metabolism; tricarboxylic acid cycle.</text>
</comment>
<dbReference type="PANTHER" id="PTHR23118:SF42">
    <property type="entry name" value="ATP-CITRATE SYNTHASE"/>
    <property type="match status" value="1"/>
</dbReference>
<evidence type="ECO:0000256" key="1">
    <source>
        <dbReference type="ARBA" id="ARBA00005163"/>
    </source>
</evidence>
<dbReference type="PRINTS" id="PR00143">
    <property type="entry name" value="CITRTSNTHASE"/>
</dbReference>
<dbReference type="EMBL" id="MGBG01000013">
    <property type="protein sequence ID" value="OGK65004.1"/>
    <property type="molecule type" value="Genomic_DNA"/>
</dbReference>
<dbReference type="Proteomes" id="UP000178450">
    <property type="component" value="Unassembled WGS sequence"/>
</dbReference>
<dbReference type="Gene3D" id="1.10.580.10">
    <property type="entry name" value="Citrate Synthase, domain 1"/>
    <property type="match status" value="1"/>
</dbReference>
<dbReference type="PANTHER" id="PTHR23118">
    <property type="entry name" value="ATP-CITRATE SYNTHASE"/>
    <property type="match status" value="1"/>
</dbReference>
<dbReference type="InterPro" id="IPR016142">
    <property type="entry name" value="Citrate_synth-like_lrg_a-sub"/>
</dbReference>
<protein>
    <recommendedName>
        <fullName evidence="2">citrate synthase (unknown stereospecificity)</fullName>
        <ecNumber evidence="2">2.3.3.16</ecNumber>
    </recommendedName>
</protein>
<dbReference type="GO" id="GO:0036440">
    <property type="term" value="F:citrate synthase activity"/>
    <property type="evidence" value="ECO:0007669"/>
    <property type="project" value="UniProtKB-EC"/>
</dbReference>
<gene>
    <name evidence="3" type="ORF">A2209_04935</name>
</gene>
<dbReference type="GO" id="GO:0006099">
    <property type="term" value="P:tricarboxylic acid cycle"/>
    <property type="evidence" value="ECO:0007669"/>
    <property type="project" value="UniProtKB-UniPathway"/>
</dbReference>
<evidence type="ECO:0000313" key="3">
    <source>
        <dbReference type="EMBL" id="OGK65004.1"/>
    </source>
</evidence>
<dbReference type="Pfam" id="PF00285">
    <property type="entry name" value="Citrate_synt"/>
    <property type="match status" value="1"/>
</dbReference>
<dbReference type="GO" id="GO:0006633">
    <property type="term" value="P:fatty acid biosynthetic process"/>
    <property type="evidence" value="ECO:0007669"/>
    <property type="project" value="TreeGrafter"/>
</dbReference>
<sequence>MSQTDLNNRVHTQFTSTISQEVNGEVQILGKPLLKLAQSQSFARITFGLLLGQEIKSNKTEALIDLILKLLVDHGPYQSGAVNTIITARAGKDLVSSLTAGLLTIGPKFGGAVNNAAKLWFEGVNNRSNPGEIVENFAKTKRYLPGIGHRQYRLEMPDPRVQLLKRKGLVLSKHSYLDFALKIESITLAKKPNLILNIDGTMAAVLLDVLTIEEKLDLDQISTLIKSEFFNSLFVLSRSVGLVAHYLDQKRLNEPLFRLEPGQVFTDSQHS</sequence>
<dbReference type="GO" id="GO:0003878">
    <property type="term" value="F:ATP citrate synthase activity"/>
    <property type="evidence" value="ECO:0007669"/>
    <property type="project" value="TreeGrafter"/>
</dbReference>
<dbReference type="InterPro" id="IPR036969">
    <property type="entry name" value="Citrate_synthase_sf"/>
</dbReference>
<dbReference type="SUPFAM" id="SSF48256">
    <property type="entry name" value="Citrate synthase"/>
    <property type="match status" value="1"/>
</dbReference>
<organism evidence="3 4">
    <name type="scientific">Candidatus Roizmanbacteria bacterium RIFOXYA1_FULL_41_12</name>
    <dbReference type="NCBI Taxonomy" id="1802082"/>
    <lineage>
        <taxon>Bacteria</taxon>
        <taxon>Candidatus Roizmaniibacteriota</taxon>
    </lineage>
</organism>
<dbReference type="InterPro" id="IPR002020">
    <property type="entry name" value="Citrate_synthase"/>
</dbReference>
<dbReference type="CDD" id="cd06100">
    <property type="entry name" value="CCL_ACL-C"/>
    <property type="match status" value="1"/>
</dbReference>
<dbReference type="AlphaFoldDB" id="A0A1F7KAW7"/>
<proteinExistence type="predicted"/>
<dbReference type="Gene3D" id="1.10.230.10">
    <property type="entry name" value="Cytochrome P450-Terp, domain 2"/>
    <property type="match status" value="1"/>
</dbReference>
<dbReference type="EC" id="2.3.3.16" evidence="2"/>
<evidence type="ECO:0000313" key="4">
    <source>
        <dbReference type="Proteomes" id="UP000178450"/>
    </source>
</evidence>
<dbReference type="UniPathway" id="UPA00223"/>
<name>A0A1F7KAW7_9BACT</name>
<dbReference type="InterPro" id="IPR016143">
    <property type="entry name" value="Citrate_synth-like_sm_a-sub"/>
</dbReference>
<dbReference type="GO" id="GO:0006085">
    <property type="term" value="P:acetyl-CoA biosynthetic process"/>
    <property type="evidence" value="ECO:0007669"/>
    <property type="project" value="TreeGrafter"/>
</dbReference>
<evidence type="ECO:0000256" key="2">
    <source>
        <dbReference type="ARBA" id="ARBA00012972"/>
    </source>
</evidence>
<reference evidence="3 4" key="1">
    <citation type="journal article" date="2016" name="Nat. Commun.">
        <title>Thousands of microbial genomes shed light on interconnected biogeochemical processes in an aquifer system.</title>
        <authorList>
            <person name="Anantharaman K."/>
            <person name="Brown C.T."/>
            <person name="Hug L.A."/>
            <person name="Sharon I."/>
            <person name="Castelle C.J."/>
            <person name="Probst A.J."/>
            <person name="Thomas B.C."/>
            <person name="Singh A."/>
            <person name="Wilkins M.J."/>
            <person name="Karaoz U."/>
            <person name="Brodie E.L."/>
            <person name="Williams K.H."/>
            <person name="Hubbard S.S."/>
            <person name="Banfield J.F."/>
        </authorList>
    </citation>
    <scope>NUCLEOTIDE SEQUENCE [LARGE SCALE GENOMIC DNA]</scope>
</reference>